<feature type="domain" description="Calcineurin-like phosphoesterase" evidence="2">
    <location>
        <begin position="4"/>
        <end position="185"/>
    </location>
</feature>
<dbReference type="EMBL" id="CP070496">
    <property type="protein sequence ID" value="QSB06397.1"/>
    <property type="molecule type" value="Genomic_DNA"/>
</dbReference>
<evidence type="ECO:0000256" key="1">
    <source>
        <dbReference type="ARBA" id="ARBA00008950"/>
    </source>
</evidence>
<keyword evidence="4" id="KW-1185">Reference proteome</keyword>
<evidence type="ECO:0000259" key="2">
    <source>
        <dbReference type="Pfam" id="PF12850"/>
    </source>
</evidence>
<dbReference type="InterPro" id="IPR011152">
    <property type="entry name" value="Pesterase_MJ0912"/>
</dbReference>
<dbReference type="PANTHER" id="PTHR42850">
    <property type="entry name" value="METALLOPHOSPHOESTERASE"/>
    <property type="match status" value="1"/>
</dbReference>
<organism evidence="3 4">
    <name type="scientific">Natronoglycomyces albus</name>
    <dbReference type="NCBI Taxonomy" id="2811108"/>
    <lineage>
        <taxon>Bacteria</taxon>
        <taxon>Bacillati</taxon>
        <taxon>Actinomycetota</taxon>
        <taxon>Actinomycetes</taxon>
        <taxon>Glycomycetales</taxon>
        <taxon>Glycomycetaceae</taxon>
        <taxon>Natronoglycomyces</taxon>
    </lineage>
</organism>
<sequence length="249" mass="27398">MYNRVAVIADTHGVLPALEAVLAEPDVQSAEALIVCGDLLAGPQPLEVLQRLQSLGDWAHIVRGNADRELWQVRDGTPSTQPISNWAATQLSDEQLEFLEQLPFSIEREIAGLGRTVFLHATPRDDEEVVLVDSRPQRWRDVLADLDESVRAVVCGHTHMPFMRLVDRRTVVNPGSVGMPYGSTGARWALLGPGVDLRESYFDAASARAQICGDGTNELHRDFAENYIGSQVSDFEALRVFGPLDGRVS</sequence>
<evidence type="ECO:0000313" key="4">
    <source>
        <dbReference type="Proteomes" id="UP000662939"/>
    </source>
</evidence>
<dbReference type="Proteomes" id="UP000662939">
    <property type="component" value="Chromosome"/>
</dbReference>
<dbReference type="PIRSF" id="PIRSF000883">
    <property type="entry name" value="Pesterase_MJ0912"/>
    <property type="match status" value="1"/>
</dbReference>
<accession>A0A895XMP6</accession>
<dbReference type="SUPFAM" id="SSF56300">
    <property type="entry name" value="Metallo-dependent phosphatases"/>
    <property type="match status" value="1"/>
</dbReference>
<dbReference type="RefSeq" id="WP_213172406.1">
    <property type="nucleotide sequence ID" value="NZ_CP070496.1"/>
</dbReference>
<evidence type="ECO:0000313" key="3">
    <source>
        <dbReference type="EMBL" id="QSB06397.1"/>
    </source>
</evidence>
<dbReference type="AlphaFoldDB" id="A0A895XMP6"/>
<dbReference type="PANTHER" id="PTHR42850:SF2">
    <property type="entry name" value="BLL5683 PROTEIN"/>
    <property type="match status" value="1"/>
</dbReference>
<proteinExistence type="inferred from homology"/>
<dbReference type="Gene3D" id="3.60.21.10">
    <property type="match status" value="1"/>
</dbReference>
<reference evidence="3" key="1">
    <citation type="submission" date="2021-02" db="EMBL/GenBank/DDBJ databases">
        <title>Natronoglycomyces albus gen. nov., sp. nov, a haloalkaliphilic actinobacterium from a soda solonchak soil.</title>
        <authorList>
            <person name="Sorokin D.Y."/>
            <person name="Khijniak T.V."/>
            <person name="Zakharycheva A.P."/>
            <person name="Boueva O.V."/>
            <person name="Ariskina E.V."/>
            <person name="Hahnke R.L."/>
            <person name="Bunk B."/>
            <person name="Sproer C."/>
            <person name="Schumann P."/>
            <person name="Evtushenko L.I."/>
            <person name="Kublanov I.V."/>
        </authorList>
    </citation>
    <scope>NUCLEOTIDE SEQUENCE</scope>
    <source>
        <strain evidence="3">DSM 106290</strain>
    </source>
</reference>
<dbReference type="InterPro" id="IPR024654">
    <property type="entry name" value="Calcineurin-like_PHP_lpxH"/>
</dbReference>
<dbReference type="InterPro" id="IPR050126">
    <property type="entry name" value="Ap4A_hydrolase"/>
</dbReference>
<name>A0A895XMP6_9ACTN</name>
<dbReference type="GO" id="GO:0016791">
    <property type="term" value="F:phosphatase activity"/>
    <property type="evidence" value="ECO:0007669"/>
    <property type="project" value="TreeGrafter"/>
</dbReference>
<dbReference type="InterPro" id="IPR029052">
    <property type="entry name" value="Metallo-depent_PP-like"/>
</dbReference>
<dbReference type="KEGG" id="nav:JQS30_05680"/>
<comment type="similarity">
    <text evidence="1">Belongs to the metallophosphoesterase superfamily. YfcE family.</text>
</comment>
<protein>
    <submittedName>
        <fullName evidence="3">Metallophosphoesterase family protein</fullName>
    </submittedName>
</protein>
<dbReference type="Pfam" id="PF12850">
    <property type="entry name" value="Metallophos_2"/>
    <property type="match status" value="1"/>
</dbReference>
<gene>
    <name evidence="3" type="ORF">JQS30_05680</name>
</gene>
<dbReference type="GO" id="GO:0005737">
    <property type="term" value="C:cytoplasm"/>
    <property type="evidence" value="ECO:0007669"/>
    <property type="project" value="TreeGrafter"/>
</dbReference>